<keyword evidence="9 12" id="KW-0472">Membrane</keyword>
<protein>
    <recommendedName>
        <fullName evidence="15">Sodium/glucose cotransporter</fullName>
    </recommendedName>
</protein>
<keyword evidence="7" id="KW-0915">Sodium</keyword>
<reference evidence="13 14" key="1">
    <citation type="submission" date="2020-05" db="EMBL/GenBank/DDBJ databases">
        <title>Bremerella alba sp. nov., a novel planctomycete isolated from the surface of the macroalga Fucus spiralis.</title>
        <authorList>
            <person name="Godinho O."/>
            <person name="Botelho R."/>
            <person name="Albuquerque L."/>
            <person name="Wiegand S."/>
            <person name="Da Costa M.S."/>
            <person name="Lobo-Da-Cunha A."/>
            <person name="Jogler C."/>
            <person name="Lage O.M."/>
        </authorList>
    </citation>
    <scope>NUCLEOTIDE SEQUENCE [LARGE SCALE GENOMIC DNA]</scope>
    <source>
        <strain evidence="13 14">FF15</strain>
    </source>
</reference>
<evidence type="ECO:0000256" key="6">
    <source>
        <dbReference type="ARBA" id="ARBA00022989"/>
    </source>
</evidence>
<evidence type="ECO:0000256" key="4">
    <source>
        <dbReference type="ARBA" id="ARBA00022475"/>
    </source>
</evidence>
<proteinExistence type="inferred from homology"/>
<feature type="transmembrane region" description="Helical" evidence="12">
    <location>
        <begin position="81"/>
        <end position="102"/>
    </location>
</feature>
<keyword evidence="14" id="KW-1185">Reference proteome</keyword>
<evidence type="ECO:0000256" key="1">
    <source>
        <dbReference type="ARBA" id="ARBA00004651"/>
    </source>
</evidence>
<dbReference type="Gene3D" id="1.20.1730.10">
    <property type="entry name" value="Sodium/glucose cotransporter"/>
    <property type="match status" value="1"/>
</dbReference>
<dbReference type="GO" id="GO:0006814">
    <property type="term" value="P:sodium ion transport"/>
    <property type="evidence" value="ECO:0007669"/>
    <property type="project" value="UniProtKB-KW"/>
</dbReference>
<evidence type="ECO:0000256" key="2">
    <source>
        <dbReference type="ARBA" id="ARBA00006434"/>
    </source>
</evidence>
<organism evidence="13 14">
    <name type="scientific">Bremerella alba</name>
    <dbReference type="NCBI Taxonomy" id="980252"/>
    <lineage>
        <taxon>Bacteria</taxon>
        <taxon>Pseudomonadati</taxon>
        <taxon>Planctomycetota</taxon>
        <taxon>Planctomycetia</taxon>
        <taxon>Pirellulales</taxon>
        <taxon>Pirellulaceae</taxon>
        <taxon>Bremerella</taxon>
    </lineage>
</organism>
<dbReference type="PANTHER" id="PTHR42985:SF40">
    <property type="entry name" value="LD47995P-RELATED"/>
    <property type="match status" value="1"/>
</dbReference>
<name>A0A7V8V2N3_9BACT</name>
<gene>
    <name evidence="13" type="ORF">HOV93_09720</name>
</gene>
<comment type="caution">
    <text evidence="13">The sequence shown here is derived from an EMBL/GenBank/DDBJ whole genome shotgun (WGS) entry which is preliminary data.</text>
</comment>
<dbReference type="PANTHER" id="PTHR42985">
    <property type="entry name" value="SODIUM-COUPLED MONOCARBOXYLATE TRANSPORTER"/>
    <property type="match status" value="1"/>
</dbReference>
<evidence type="ECO:0000256" key="12">
    <source>
        <dbReference type="SAM" id="Phobius"/>
    </source>
</evidence>
<accession>A0A7V8V2N3</accession>
<dbReference type="Pfam" id="PF00474">
    <property type="entry name" value="SSF"/>
    <property type="match status" value="1"/>
</dbReference>
<dbReference type="InterPro" id="IPR051163">
    <property type="entry name" value="Sodium:Solute_Symporter_SSF"/>
</dbReference>
<feature type="transmembrane region" description="Helical" evidence="12">
    <location>
        <begin position="37"/>
        <end position="61"/>
    </location>
</feature>
<keyword evidence="6 12" id="KW-1133">Transmembrane helix</keyword>
<dbReference type="InterPro" id="IPR038377">
    <property type="entry name" value="Na/Glc_symporter_sf"/>
</dbReference>
<keyword evidence="5 12" id="KW-0812">Transmembrane</keyword>
<evidence type="ECO:0000256" key="10">
    <source>
        <dbReference type="ARBA" id="ARBA00023201"/>
    </source>
</evidence>
<dbReference type="PROSITE" id="PS50283">
    <property type="entry name" value="NA_SOLUT_SYMP_3"/>
    <property type="match status" value="1"/>
</dbReference>
<evidence type="ECO:0000313" key="14">
    <source>
        <dbReference type="Proteomes" id="UP000551616"/>
    </source>
</evidence>
<keyword evidence="3" id="KW-0813">Transport</keyword>
<dbReference type="InterPro" id="IPR001734">
    <property type="entry name" value="Na/solute_symporter"/>
</dbReference>
<evidence type="ECO:0000313" key="13">
    <source>
        <dbReference type="EMBL" id="MBA2113819.1"/>
    </source>
</evidence>
<sequence>MLIIGFFFINLVSYTTDQTVIQRYLTTKDEKAAARSIWLNGLMSIPTAILFMTLGTSLWVFYEVHPELPTPESADQIVPWFIVRELRVGVAGLVIAGIFAAAMSSLDSSMNAIASASVNDFWLRLRKETTPHQELQVARMLTLGIGVLGTGWGCLALPRCSITSI</sequence>
<evidence type="ECO:0000256" key="7">
    <source>
        <dbReference type="ARBA" id="ARBA00023053"/>
    </source>
</evidence>
<evidence type="ECO:0000256" key="11">
    <source>
        <dbReference type="RuleBase" id="RU362091"/>
    </source>
</evidence>
<dbReference type="EMBL" id="JABRWO010000002">
    <property type="protein sequence ID" value="MBA2113819.1"/>
    <property type="molecule type" value="Genomic_DNA"/>
</dbReference>
<evidence type="ECO:0000256" key="8">
    <source>
        <dbReference type="ARBA" id="ARBA00023065"/>
    </source>
</evidence>
<comment type="similarity">
    <text evidence="2 11">Belongs to the sodium:solute symporter (SSF) (TC 2.A.21) family.</text>
</comment>
<dbReference type="Proteomes" id="UP000551616">
    <property type="component" value="Unassembled WGS sequence"/>
</dbReference>
<evidence type="ECO:0000256" key="5">
    <source>
        <dbReference type="ARBA" id="ARBA00022692"/>
    </source>
</evidence>
<evidence type="ECO:0000256" key="9">
    <source>
        <dbReference type="ARBA" id="ARBA00023136"/>
    </source>
</evidence>
<dbReference type="AlphaFoldDB" id="A0A7V8V2N3"/>
<keyword evidence="8" id="KW-0406">Ion transport</keyword>
<evidence type="ECO:0000256" key="3">
    <source>
        <dbReference type="ARBA" id="ARBA00022448"/>
    </source>
</evidence>
<keyword evidence="10" id="KW-0739">Sodium transport</keyword>
<dbReference type="GO" id="GO:0005886">
    <property type="term" value="C:plasma membrane"/>
    <property type="evidence" value="ECO:0007669"/>
    <property type="project" value="UniProtKB-SubCell"/>
</dbReference>
<comment type="subcellular location">
    <subcellularLocation>
        <location evidence="1">Cell membrane</location>
        <topology evidence="1">Multi-pass membrane protein</topology>
    </subcellularLocation>
</comment>
<dbReference type="GO" id="GO:0015293">
    <property type="term" value="F:symporter activity"/>
    <property type="evidence" value="ECO:0007669"/>
    <property type="project" value="TreeGrafter"/>
</dbReference>
<evidence type="ECO:0008006" key="15">
    <source>
        <dbReference type="Google" id="ProtNLM"/>
    </source>
</evidence>
<keyword evidence="4" id="KW-1003">Cell membrane</keyword>